<accession>A0ACC1L6D5</accession>
<comment type="caution">
    <text evidence="1">The sequence shown here is derived from an EMBL/GenBank/DDBJ whole genome shotgun (WGS) entry which is preliminary data.</text>
</comment>
<dbReference type="Proteomes" id="UP001140087">
    <property type="component" value="Unassembled WGS sequence"/>
</dbReference>
<proteinExistence type="predicted"/>
<name>A0ACC1L6D5_9FUNG</name>
<dbReference type="EMBL" id="JANBUN010000728">
    <property type="protein sequence ID" value="KAJ2801710.1"/>
    <property type="molecule type" value="Genomic_DNA"/>
</dbReference>
<reference evidence="1" key="1">
    <citation type="submission" date="2022-07" db="EMBL/GenBank/DDBJ databases">
        <title>Phylogenomic reconstructions and comparative analyses of Kickxellomycotina fungi.</title>
        <authorList>
            <person name="Reynolds N.K."/>
            <person name="Stajich J.E."/>
            <person name="Barry K."/>
            <person name="Grigoriev I.V."/>
            <person name="Crous P."/>
            <person name="Smith M.E."/>
        </authorList>
    </citation>
    <scope>NUCLEOTIDE SEQUENCE</scope>
    <source>
        <strain evidence="1">BCRC 34780</strain>
    </source>
</reference>
<evidence type="ECO:0000313" key="2">
    <source>
        <dbReference type="Proteomes" id="UP001140087"/>
    </source>
</evidence>
<gene>
    <name evidence="1" type="ORF">H4R21_002697</name>
</gene>
<sequence length="245" mass="24803">MRFTVAAAAATALASAYGEAVTAAESGPRCALAEQVRLCVSHTSMQRALCPAEDLDCQCLWAGHSTMCFAPCVAEKVFADGMHVARGDQLTVCSQAAKFGPLAKERERLRQEERSGRRPNRPSEPVPQQPAASPRNINELNAAHEVPASDLAPATTAAAAAAATAPAARPVASPPAGVPAAARPAVAGKTAVAPTAPHSRHARPAGPASDADRAFKSVDSAAPALAAHSSVVLGAVALAGLAALF</sequence>
<keyword evidence="2" id="KW-1185">Reference proteome</keyword>
<evidence type="ECO:0000313" key="1">
    <source>
        <dbReference type="EMBL" id="KAJ2801710.1"/>
    </source>
</evidence>
<organism evidence="1 2">
    <name type="scientific">Coemansia helicoidea</name>
    <dbReference type="NCBI Taxonomy" id="1286919"/>
    <lineage>
        <taxon>Eukaryota</taxon>
        <taxon>Fungi</taxon>
        <taxon>Fungi incertae sedis</taxon>
        <taxon>Zoopagomycota</taxon>
        <taxon>Kickxellomycotina</taxon>
        <taxon>Kickxellomycetes</taxon>
        <taxon>Kickxellales</taxon>
        <taxon>Kickxellaceae</taxon>
        <taxon>Coemansia</taxon>
    </lineage>
</organism>
<protein>
    <submittedName>
        <fullName evidence="1">Uncharacterized protein</fullName>
    </submittedName>
</protein>